<reference evidence="1 2" key="1">
    <citation type="submission" date="2018-05" db="EMBL/GenBank/DDBJ databases">
        <title>Genomic Encyclopedia of Archaeal and Bacterial Type Strains, Phase II (KMG-II): from individual species to whole genera.</title>
        <authorList>
            <person name="Goeker M."/>
        </authorList>
    </citation>
    <scope>NUCLEOTIDE SEQUENCE [LARGE SCALE GENOMIC DNA]</scope>
    <source>
        <strain evidence="1 2">DSM 19975</strain>
    </source>
</reference>
<gene>
    <name evidence="1" type="ORF">LX99_03065</name>
</gene>
<evidence type="ECO:0000313" key="2">
    <source>
        <dbReference type="Proteomes" id="UP000245678"/>
    </source>
</evidence>
<proteinExistence type="predicted"/>
<dbReference type="EMBL" id="QGHA01000005">
    <property type="protein sequence ID" value="PWK77254.1"/>
    <property type="molecule type" value="Genomic_DNA"/>
</dbReference>
<organism evidence="1 2">
    <name type="scientific">Mucilaginibacter oryzae</name>
    <dbReference type="NCBI Taxonomy" id="468058"/>
    <lineage>
        <taxon>Bacteria</taxon>
        <taxon>Pseudomonadati</taxon>
        <taxon>Bacteroidota</taxon>
        <taxon>Sphingobacteriia</taxon>
        <taxon>Sphingobacteriales</taxon>
        <taxon>Sphingobacteriaceae</taxon>
        <taxon>Mucilaginibacter</taxon>
    </lineage>
</organism>
<dbReference type="RefSeq" id="WP_109608646.1">
    <property type="nucleotide sequence ID" value="NZ_QGHA01000005.1"/>
</dbReference>
<protein>
    <submittedName>
        <fullName evidence="1">Uncharacterized protein</fullName>
    </submittedName>
</protein>
<keyword evidence="2" id="KW-1185">Reference proteome</keyword>
<evidence type="ECO:0000313" key="1">
    <source>
        <dbReference type="EMBL" id="PWK77254.1"/>
    </source>
</evidence>
<dbReference type="AlphaFoldDB" id="A0A316H8D3"/>
<comment type="caution">
    <text evidence="1">The sequence shown here is derived from an EMBL/GenBank/DDBJ whole genome shotgun (WGS) entry which is preliminary data.</text>
</comment>
<accession>A0A316H8D3</accession>
<dbReference type="Proteomes" id="UP000245678">
    <property type="component" value="Unassembled WGS sequence"/>
</dbReference>
<name>A0A316H8D3_9SPHI</name>
<sequence length="299" mass="34276">MSIFPKRTRRGQTVTIHWTFNTAHLFDQPVYPLVRIGVIDPLGRSTILMEDYVLALPSVCDEDNREPGQPLHLNKNLPLMVMADYLSGKQSKERLVDILQNIQSGRHYYWHYQVPVDAPLGKYTLLSEVISEGQVRLSKTAADDHFFVEELELFEEDGVPMAYNPSPEPLPVKVINYVPGARLRPDNIQAFELAAGEKRRLNFNSPYSYMTYNEEREMLPLRPGKHVRTFKNAAWLRLDKPGKMYLFHRSDELAYELTPAQQRIWLAADGVRLAGELLASDPDAYHELLAKNIIGETIN</sequence>